<protein>
    <submittedName>
        <fullName evidence="1">Uncharacterized protein</fullName>
    </submittedName>
</protein>
<dbReference type="AlphaFoldDB" id="A0A3L6NZM1"/>
<name>A0A3L6NZM1_FUSOX</name>
<proteinExistence type="predicted"/>
<dbReference type="Proteomes" id="UP000270866">
    <property type="component" value="Chromosome 4"/>
</dbReference>
<evidence type="ECO:0000313" key="1">
    <source>
        <dbReference type="EMBL" id="RKK25337.1"/>
    </source>
</evidence>
<gene>
    <name evidence="1" type="ORF">BFJ65_g3244</name>
</gene>
<evidence type="ECO:0000313" key="2">
    <source>
        <dbReference type="Proteomes" id="UP000270866"/>
    </source>
</evidence>
<sequence length="105" mass="11724">MEKAAFTVKVVSQPEILRLFRDSTYSTARTCTPHSGHSQLVSPRHSPTGRFPACNHSVSEEARTPQIQAFLFAVPGTQLDAAFRYHLACTTHYYLSTAIRCLIDI</sequence>
<reference evidence="1 2" key="1">
    <citation type="journal article" date="2018" name="Sci. Rep.">
        <title>Characterisation of pathogen-specific regions and novel effector candidates in Fusarium oxysporum f. sp. cepae.</title>
        <authorList>
            <person name="Armitage A.D."/>
            <person name="Taylor A."/>
            <person name="Sobczyk M.K."/>
            <person name="Baxter L."/>
            <person name="Greenfield B.P."/>
            <person name="Bates H.J."/>
            <person name="Wilson F."/>
            <person name="Jackson A.C."/>
            <person name="Ott S."/>
            <person name="Harrison R.J."/>
            <person name="Clarkson J.P."/>
        </authorList>
    </citation>
    <scope>NUCLEOTIDE SEQUENCE [LARGE SCALE GENOMIC DNA]</scope>
    <source>
        <strain evidence="1 2">FoC_Fus2</strain>
    </source>
</reference>
<comment type="caution">
    <text evidence="1">The sequence shown here is derived from an EMBL/GenBank/DDBJ whole genome shotgun (WGS) entry which is preliminary data.</text>
</comment>
<dbReference type="EMBL" id="MRCU01000002">
    <property type="protein sequence ID" value="RKK25337.1"/>
    <property type="molecule type" value="Genomic_DNA"/>
</dbReference>
<organism evidence="1 2">
    <name type="scientific">Fusarium oxysporum f. sp. cepae</name>
    <dbReference type="NCBI Taxonomy" id="396571"/>
    <lineage>
        <taxon>Eukaryota</taxon>
        <taxon>Fungi</taxon>
        <taxon>Dikarya</taxon>
        <taxon>Ascomycota</taxon>
        <taxon>Pezizomycotina</taxon>
        <taxon>Sordariomycetes</taxon>
        <taxon>Hypocreomycetidae</taxon>
        <taxon>Hypocreales</taxon>
        <taxon>Nectriaceae</taxon>
        <taxon>Fusarium</taxon>
        <taxon>Fusarium oxysporum species complex</taxon>
    </lineage>
</organism>
<accession>A0A3L6NZM1</accession>